<dbReference type="InterPro" id="IPR005583">
    <property type="entry name" value="YaaA"/>
</dbReference>
<dbReference type="Pfam" id="PF03883">
    <property type="entry name" value="H2O2_YaaD"/>
    <property type="match status" value="1"/>
</dbReference>
<dbReference type="PANTHER" id="PTHR30283:SF4">
    <property type="entry name" value="PEROXIDE STRESS RESISTANCE PROTEIN YAAA"/>
    <property type="match status" value="1"/>
</dbReference>
<dbReference type="GO" id="GO:0005829">
    <property type="term" value="C:cytosol"/>
    <property type="evidence" value="ECO:0007669"/>
    <property type="project" value="TreeGrafter"/>
</dbReference>
<reference evidence="1" key="2">
    <citation type="submission" date="2024-05" db="EMBL/GenBank/DDBJ databases">
        <authorList>
            <person name="Wolfe A."/>
        </authorList>
    </citation>
    <scope>NUCLEOTIDE SEQUENCE</scope>
    <source>
        <strain evidence="1">UMB1064</strain>
    </source>
</reference>
<organism evidence="1 2">
    <name type="scientific">Corynebacterium amycolatum</name>
    <dbReference type="NCBI Taxonomy" id="43765"/>
    <lineage>
        <taxon>Bacteria</taxon>
        <taxon>Bacillati</taxon>
        <taxon>Actinomycetota</taxon>
        <taxon>Actinomycetes</taxon>
        <taxon>Mycobacteriales</taxon>
        <taxon>Corynebacteriaceae</taxon>
        <taxon>Corynebacterium</taxon>
    </lineage>
</organism>
<evidence type="ECO:0000313" key="2">
    <source>
        <dbReference type="Proteomes" id="UP001223646"/>
    </source>
</evidence>
<reference evidence="1" key="1">
    <citation type="submission" date="2023-05" db="EMBL/GenBank/DDBJ databases">
        <authorList>
            <person name="Du J."/>
        </authorList>
    </citation>
    <scope>NUCLEOTIDE SEQUENCE</scope>
    <source>
        <strain evidence="1">UMB1064</strain>
    </source>
</reference>
<accession>A0AAW9SVU3</accession>
<dbReference type="RefSeq" id="WP_070852399.1">
    <property type="nucleotide sequence ID" value="NZ_JASOMP010000001.1"/>
</dbReference>
<proteinExistence type="predicted"/>
<dbReference type="EMBL" id="JASOOY020000030">
    <property type="protein sequence ID" value="MEO3717515.1"/>
    <property type="molecule type" value="Genomic_DNA"/>
</dbReference>
<sequence length="245" mass="25921">MLVVLPPSETKATGGSNPAVDFSSLSFGALNSIRERIAADLVALSANREAAMETLKLGPRLADEVTANAVLLESPTMPALERYTGVLYDALSPSDLPETGRARLAIGSALFGVIGGDDLIPRYRLSGTVKLPFADQPADAAPTMKRRWGTAITEALNDVDFLIDLRSGTYANLGKVKTATTMTVLTAEGKIVSHFNKHYKGLFARAIALSDTAPTSPTEAVDIARAAGYDVSLDDGALIFRVPEN</sequence>
<gene>
    <name evidence="1" type="ORF">QP460_007935</name>
</gene>
<protein>
    <submittedName>
        <fullName evidence="1">Peroxide stress protein YaaA</fullName>
    </submittedName>
</protein>
<name>A0AAW9SVU3_CORAY</name>
<dbReference type="Proteomes" id="UP001223646">
    <property type="component" value="Unassembled WGS sequence"/>
</dbReference>
<dbReference type="GO" id="GO:0033194">
    <property type="term" value="P:response to hydroperoxide"/>
    <property type="evidence" value="ECO:0007669"/>
    <property type="project" value="TreeGrafter"/>
</dbReference>
<evidence type="ECO:0000313" key="1">
    <source>
        <dbReference type="EMBL" id="MEO3717515.1"/>
    </source>
</evidence>
<comment type="caution">
    <text evidence="1">The sequence shown here is derived from an EMBL/GenBank/DDBJ whole genome shotgun (WGS) entry which is preliminary data.</text>
</comment>
<dbReference type="AlphaFoldDB" id="A0AAW9SVU3"/>
<dbReference type="PANTHER" id="PTHR30283">
    <property type="entry name" value="PEROXIDE STRESS RESPONSE PROTEIN YAAA"/>
    <property type="match status" value="1"/>
</dbReference>